<dbReference type="AlphaFoldDB" id="A0AAV1W6Z2"/>
<feature type="compositionally biased region" description="Basic and acidic residues" evidence="1">
    <location>
        <begin position="66"/>
        <end position="75"/>
    </location>
</feature>
<organism evidence="2 3">
    <name type="scientific">Lupinus luteus</name>
    <name type="common">European yellow lupine</name>
    <dbReference type="NCBI Taxonomy" id="3873"/>
    <lineage>
        <taxon>Eukaryota</taxon>
        <taxon>Viridiplantae</taxon>
        <taxon>Streptophyta</taxon>
        <taxon>Embryophyta</taxon>
        <taxon>Tracheophyta</taxon>
        <taxon>Spermatophyta</taxon>
        <taxon>Magnoliopsida</taxon>
        <taxon>eudicotyledons</taxon>
        <taxon>Gunneridae</taxon>
        <taxon>Pentapetalae</taxon>
        <taxon>rosids</taxon>
        <taxon>fabids</taxon>
        <taxon>Fabales</taxon>
        <taxon>Fabaceae</taxon>
        <taxon>Papilionoideae</taxon>
        <taxon>50 kb inversion clade</taxon>
        <taxon>genistoids sensu lato</taxon>
        <taxon>core genistoids</taxon>
        <taxon>Genisteae</taxon>
        <taxon>Lupinus</taxon>
    </lineage>
</organism>
<dbReference type="EMBL" id="CAXHTB010000004">
    <property type="protein sequence ID" value="CAL0305046.1"/>
    <property type="molecule type" value="Genomic_DNA"/>
</dbReference>
<proteinExistence type="predicted"/>
<protein>
    <submittedName>
        <fullName evidence="2">Uncharacterized protein</fullName>
    </submittedName>
</protein>
<sequence>MAHVSVSPFVRHKQSSPEHIPRNEVRANPEALTNGKLSGSSHAPQHLNFSISSPKSPDFDDDEEEEHRTDTLDRSNRRRQRPQRYSKEFVEAVSDNDANFDTDDDDIVGEAVYNEEYLWKLEQRKNQNHPPEKSSSPGQEEVKGTKKRRFLDLNELAQGFDDYPDMTTKGEACVV</sequence>
<keyword evidence="3" id="KW-1185">Reference proteome</keyword>
<feature type="compositionally biased region" description="Basic and acidic residues" evidence="1">
    <location>
        <begin position="15"/>
        <end position="27"/>
    </location>
</feature>
<dbReference type="Proteomes" id="UP001497480">
    <property type="component" value="Unassembled WGS sequence"/>
</dbReference>
<comment type="caution">
    <text evidence="2">The sequence shown here is derived from an EMBL/GenBank/DDBJ whole genome shotgun (WGS) entry which is preliminary data.</text>
</comment>
<gene>
    <name evidence="2" type="ORF">LLUT_LOCUS6106</name>
</gene>
<feature type="region of interest" description="Disordered" evidence="1">
    <location>
        <begin position="1"/>
        <end position="105"/>
    </location>
</feature>
<feature type="compositionally biased region" description="Polar residues" evidence="1">
    <location>
        <begin position="35"/>
        <end position="55"/>
    </location>
</feature>
<feature type="region of interest" description="Disordered" evidence="1">
    <location>
        <begin position="122"/>
        <end position="148"/>
    </location>
</feature>
<evidence type="ECO:0000256" key="1">
    <source>
        <dbReference type="SAM" id="MobiDB-lite"/>
    </source>
</evidence>
<accession>A0AAV1W6Z2</accession>
<name>A0AAV1W6Z2_LUPLU</name>
<evidence type="ECO:0000313" key="2">
    <source>
        <dbReference type="EMBL" id="CAL0305046.1"/>
    </source>
</evidence>
<reference evidence="2 3" key="1">
    <citation type="submission" date="2024-03" db="EMBL/GenBank/DDBJ databases">
        <authorList>
            <person name="Martinez-Hernandez J."/>
        </authorList>
    </citation>
    <scope>NUCLEOTIDE SEQUENCE [LARGE SCALE GENOMIC DNA]</scope>
</reference>
<evidence type="ECO:0000313" key="3">
    <source>
        <dbReference type="Proteomes" id="UP001497480"/>
    </source>
</evidence>